<evidence type="ECO:0000256" key="1">
    <source>
        <dbReference type="ARBA" id="ARBA00004123"/>
    </source>
</evidence>
<dbReference type="AlphaFoldDB" id="A0A663FHJ4"/>
<feature type="region of interest" description="Disordered" evidence="7">
    <location>
        <begin position="375"/>
        <end position="411"/>
    </location>
</feature>
<evidence type="ECO:0000313" key="9">
    <source>
        <dbReference type="Ensembl" id="ENSACCP00020024095.1"/>
    </source>
</evidence>
<feature type="compositionally biased region" description="Basic and acidic residues" evidence="7">
    <location>
        <begin position="204"/>
        <end position="214"/>
    </location>
</feature>
<protein>
    <submittedName>
        <fullName evidence="9">ERCC excision repair 1, endonuclease non-catalytic subunit</fullName>
    </submittedName>
</protein>
<comment type="subcellular location">
    <subcellularLocation>
        <location evidence="1">Nucleus</location>
    </subcellularLocation>
</comment>
<evidence type="ECO:0000256" key="4">
    <source>
        <dbReference type="ARBA" id="ARBA00023125"/>
    </source>
</evidence>
<dbReference type="GO" id="GO:0006312">
    <property type="term" value="P:mitotic recombination"/>
    <property type="evidence" value="ECO:0007669"/>
    <property type="project" value="TreeGrafter"/>
</dbReference>
<accession>A0A663FHJ4</accession>
<dbReference type="Pfam" id="PF03834">
    <property type="entry name" value="Rad10"/>
    <property type="match status" value="1"/>
</dbReference>
<evidence type="ECO:0000256" key="5">
    <source>
        <dbReference type="ARBA" id="ARBA00023204"/>
    </source>
</evidence>
<keyword evidence="4" id="KW-0238">DNA-binding</keyword>
<keyword evidence="6" id="KW-0539">Nucleus</keyword>
<dbReference type="GO" id="GO:0000110">
    <property type="term" value="C:nucleotide-excision repair factor 1 complex"/>
    <property type="evidence" value="ECO:0007669"/>
    <property type="project" value="TreeGrafter"/>
</dbReference>
<dbReference type="SUPFAM" id="SSF52980">
    <property type="entry name" value="Restriction endonuclease-like"/>
    <property type="match status" value="1"/>
</dbReference>
<dbReference type="PANTHER" id="PTHR12749:SF0">
    <property type="entry name" value="DNA EXCISION REPAIR PROTEIN ERCC-1"/>
    <property type="match status" value="1"/>
</dbReference>
<comment type="similarity">
    <text evidence="2">Belongs to the ERCC1/RAD10/SWI10 family.</text>
</comment>
<evidence type="ECO:0000256" key="7">
    <source>
        <dbReference type="SAM" id="MobiDB-lite"/>
    </source>
</evidence>
<reference evidence="9" key="1">
    <citation type="submission" date="2025-08" db="UniProtKB">
        <authorList>
            <consortium name="Ensembl"/>
        </authorList>
    </citation>
    <scope>IDENTIFICATION</scope>
</reference>
<dbReference type="GO" id="GO:0070914">
    <property type="term" value="P:UV-damage excision repair"/>
    <property type="evidence" value="ECO:0007669"/>
    <property type="project" value="TreeGrafter"/>
</dbReference>
<dbReference type="Proteomes" id="UP000472275">
    <property type="component" value="Unassembled WGS sequence"/>
</dbReference>
<keyword evidence="10" id="KW-1185">Reference proteome</keyword>
<keyword evidence="3" id="KW-0227">DNA damage</keyword>
<dbReference type="GO" id="GO:0003697">
    <property type="term" value="F:single-stranded DNA binding"/>
    <property type="evidence" value="ECO:0007669"/>
    <property type="project" value="TreeGrafter"/>
</dbReference>
<proteinExistence type="inferred from homology"/>
<evidence type="ECO:0000256" key="3">
    <source>
        <dbReference type="ARBA" id="ARBA00022763"/>
    </source>
</evidence>
<evidence type="ECO:0000313" key="10">
    <source>
        <dbReference type="Proteomes" id="UP000472275"/>
    </source>
</evidence>
<reference evidence="9" key="2">
    <citation type="submission" date="2025-09" db="UniProtKB">
        <authorList>
            <consortium name="Ensembl"/>
        </authorList>
    </citation>
    <scope>IDENTIFICATION</scope>
</reference>
<dbReference type="InterPro" id="IPR047260">
    <property type="entry name" value="ERCC1-like_central_dom"/>
</dbReference>
<dbReference type="GO" id="GO:0003684">
    <property type="term" value="F:damaged DNA binding"/>
    <property type="evidence" value="ECO:0007669"/>
    <property type="project" value="InterPro"/>
</dbReference>
<evidence type="ECO:0000259" key="8">
    <source>
        <dbReference type="Pfam" id="PF03834"/>
    </source>
</evidence>
<dbReference type="GO" id="GO:0070522">
    <property type="term" value="C:ERCC4-ERCC1 complex"/>
    <property type="evidence" value="ECO:0007669"/>
    <property type="project" value="TreeGrafter"/>
</dbReference>
<gene>
    <name evidence="9" type="primary">ERCC1</name>
</gene>
<dbReference type="Ensembl" id="ENSACCT00020025167.1">
    <property type="protein sequence ID" value="ENSACCP00020024095.1"/>
    <property type="gene ID" value="ENSACCG00020016529.1"/>
</dbReference>
<feature type="region of interest" description="Disordered" evidence="7">
    <location>
        <begin position="204"/>
        <end position="233"/>
    </location>
</feature>
<feature type="region of interest" description="Disordered" evidence="7">
    <location>
        <begin position="1"/>
        <end position="114"/>
    </location>
</feature>
<keyword evidence="5" id="KW-0234">DNA repair</keyword>
<dbReference type="NCBIfam" id="TIGR00597">
    <property type="entry name" value="rad10"/>
    <property type="match status" value="1"/>
</dbReference>
<name>A0A663FHJ4_AQUCH</name>
<evidence type="ECO:0000256" key="6">
    <source>
        <dbReference type="ARBA" id="ARBA00023242"/>
    </source>
</evidence>
<feature type="domain" description="ERCC1-like central" evidence="8">
    <location>
        <begin position="123"/>
        <end position="207"/>
    </location>
</feature>
<dbReference type="GeneTree" id="ENSGT00390000011275"/>
<dbReference type="InterPro" id="IPR004579">
    <property type="entry name" value="ERCC1/RAD10/SWI10"/>
</dbReference>
<dbReference type="InterPro" id="IPR011335">
    <property type="entry name" value="Restrct_endonuc-II-like"/>
</dbReference>
<feature type="compositionally biased region" description="Gly residues" evidence="7">
    <location>
        <begin position="89"/>
        <end position="106"/>
    </location>
</feature>
<dbReference type="InParanoid" id="A0A663FHJ4"/>
<dbReference type="PANTHER" id="PTHR12749">
    <property type="entry name" value="EXCISION REPAIR CROSS-COMPLEMENTING 1 ERCC1"/>
    <property type="match status" value="1"/>
</dbReference>
<evidence type="ECO:0000256" key="2">
    <source>
        <dbReference type="ARBA" id="ARBA00008283"/>
    </source>
</evidence>
<dbReference type="Gene3D" id="3.40.50.10130">
    <property type="match status" value="1"/>
</dbReference>
<dbReference type="FunFam" id="3.40.50.10130:FF:000001">
    <property type="entry name" value="DNA excision repair protein ERCC-1"/>
    <property type="match status" value="1"/>
</dbReference>
<feature type="compositionally biased region" description="Pro residues" evidence="7">
    <location>
        <begin position="387"/>
        <end position="403"/>
    </location>
</feature>
<organism evidence="9 10">
    <name type="scientific">Aquila chrysaetos chrysaetos</name>
    <dbReference type="NCBI Taxonomy" id="223781"/>
    <lineage>
        <taxon>Eukaryota</taxon>
        <taxon>Metazoa</taxon>
        <taxon>Chordata</taxon>
        <taxon>Craniata</taxon>
        <taxon>Vertebrata</taxon>
        <taxon>Euteleostomi</taxon>
        <taxon>Archelosauria</taxon>
        <taxon>Archosauria</taxon>
        <taxon>Dinosauria</taxon>
        <taxon>Saurischia</taxon>
        <taxon>Theropoda</taxon>
        <taxon>Coelurosauria</taxon>
        <taxon>Aves</taxon>
        <taxon>Neognathae</taxon>
        <taxon>Neoaves</taxon>
        <taxon>Telluraves</taxon>
        <taxon>Accipitrimorphae</taxon>
        <taxon>Accipitriformes</taxon>
        <taxon>Accipitridae</taxon>
        <taxon>Accipitrinae</taxon>
        <taxon>Aquila</taxon>
    </lineage>
</organism>
<dbReference type="GO" id="GO:0006302">
    <property type="term" value="P:double-strand break repair"/>
    <property type="evidence" value="ECO:0007669"/>
    <property type="project" value="UniProtKB-ARBA"/>
</dbReference>
<feature type="compositionally biased region" description="Low complexity" evidence="7">
    <location>
        <begin position="63"/>
        <end position="78"/>
    </location>
</feature>
<sequence length="433" mass="45608">GGGEPVGAPWEARGGVSVWEAPRRPAPPASSPSGPVAFQTLWAPPPAPPAEYVVQQSVPTACPGTTEPVPVPVSTTGAPPRPPQPPEPGGGGPPGGAVPGGGGGSAGDVPPLPVLKPGAKSSSIIVSPRQRGNPVLKFIRNVPWEFGDVVPDYVLGQSTCALFLSLRYHHLNPGYIHDRLRHLGRSYGLQLLLLQVDVKDPHQALKEPGEDLHPGRLHPPGSLEPRGGRQVPGDLQGLRAEATRLAEGACGAGFPLPDDRLPDQHQVGEQDGCAESPHHLWVVGSRGGCLQGRSVPLPRCRTPEGQAALRCPARTLPQGPQMNHRPQNLWFYNKWHLSVTRLRGGGDMGVTPAVPPCVAASSFWAPLALREPPRHLGGVPACDPSPHQVPPSPGWTPQVPPESPSLSSSSSWLAVDWAPGRSLARWEGARSSR</sequence>
<feature type="compositionally biased region" description="Pro residues" evidence="7">
    <location>
        <begin position="79"/>
        <end position="88"/>
    </location>
</feature>